<gene>
    <name evidence="13" type="ORF">H0H28_08400</name>
</gene>
<name>A0A838WQE6_9CORY</name>
<keyword evidence="8" id="KW-0460">Magnesium</keyword>
<keyword evidence="6" id="KW-0227">DNA damage</keyword>
<dbReference type="InterPro" id="IPR020476">
    <property type="entry name" value="Nudix_hydrolase"/>
</dbReference>
<evidence type="ECO:0000256" key="3">
    <source>
        <dbReference type="ARBA" id="ARBA00022457"/>
    </source>
</evidence>
<dbReference type="GO" id="GO:0046872">
    <property type="term" value="F:metal ion binding"/>
    <property type="evidence" value="ECO:0007669"/>
    <property type="project" value="UniProtKB-KW"/>
</dbReference>
<protein>
    <recommendedName>
        <fullName evidence="11">8-oxo-dGTP diphosphatase</fullName>
        <ecNumber evidence="11">3.6.1.55</ecNumber>
    </recommendedName>
</protein>
<evidence type="ECO:0000313" key="14">
    <source>
        <dbReference type="Proteomes" id="UP000580709"/>
    </source>
</evidence>
<evidence type="ECO:0000256" key="10">
    <source>
        <dbReference type="ARBA" id="ARBA00035861"/>
    </source>
</evidence>
<dbReference type="GO" id="GO:0044715">
    <property type="term" value="F:8-oxo-dGDP phosphatase activity"/>
    <property type="evidence" value="ECO:0007669"/>
    <property type="project" value="TreeGrafter"/>
</dbReference>
<dbReference type="InterPro" id="IPR015797">
    <property type="entry name" value="NUDIX_hydrolase-like_dom_sf"/>
</dbReference>
<organism evidence="13 14">
    <name type="scientific">Corynebacterium sanguinis</name>
    <dbReference type="NCBI Taxonomy" id="2594913"/>
    <lineage>
        <taxon>Bacteria</taxon>
        <taxon>Bacillati</taxon>
        <taxon>Actinomycetota</taxon>
        <taxon>Actinomycetes</taxon>
        <taxon>Mycobacteriales</taxon>
        <taxon>Corynebacteriaceae</taxon>
        <taxon>Corynebacterium</taxon>
    </lineage>
</organism>
<evidence type="ECO:0000256" key="7">
    <source>
        <dbReference type="ARBA" id="ARBA00022801"/>
    </source>
</evidence>
<comment type="similarity">
    <text evidence="2">Belongs to the Nudix hydrolase family.</text>
</comment>
<dbReference type="PRINTS" id="PR00502">
    <property type="entry name" value="NUDIXFAMILY"/>
</dbReference>
<evidence type="ECO:0000313" key="13">
    <source>
        <dbReference type="EMBL" id="MBA4505336.1"/>
    </source>
</evidence>
<dbReference type="Pfam" id="PF00293">
    <property type="entry name" value="NUDIX"/>
    <property type="match status" value="1"/>
</dbReference>
<comment type="catalytic activity">
    <reaction evidence="10">
        <text>8-oxo-dGTP + H2O = 8-oxo-dGMP + diphosphate + H(+)</text>
        <dbReference type="Rhea" id="RHEA:31575"/>
        <dbReference type="ChEBI" id="CHEBI:15377"/>
        <dbReference type="ChEBI" id="CHEBI:15378"/>
        <dbReference type="ChEBI" id="CHEBI:33019"/>
        <dbReference type="ChEBI" id="CHEBI:63224"/>
        <dbReference type="ChEBI" id="CHEBI:77896"/>
        <dbReference type="EC" id="3.6.1.55"/>
    </reaction>
</comment>
<evidence type="ECO:0000256" key="2">
    <source>
        <dbReference type="ARBA" id="ARBA00005582"/>
    </source>
</evidence>
<dbReference type="Gene3D" id="3.90.79.10">
    <property type="entry name" value="Nucleoside Triphosphate Pyrophosphohydrolase"/>
    <property type="match status" value="1"/>
</dbReference>
<evidence type="ECO:0000259" key="12">
    <source>
        <dbReference type="PROSITE" id="PS51462"/>
    </source>
</evidence>
<dbReference type="GO" id="GO:0006281">
    <property type="term" value="P:DNA repair"/>
    <property type="evidence" value="ECO:0007669"/>
    <property type="project" value="UniProtKB-KW"/>
</dbReference>
<evidence type="ECO:0000256" key="11">
    <source>
        <dbReference type="ARBA" id="ARBA00038905"/>
    </source>
</evidence>
<dbReference type="CDD" id="cd03425">
    <property type="entry name" value="NUDIX_MutT_NudA_like"/>
    <property type="match status" value="1"/>
</dbReference>
<dbReference type="EMBL" id="JACEOR010000353">
    <property type="protein sequence ID" value="MBA4505336.1"/>
    <property type="molecule type" value="Genomic_DNA"/>
</dbReference>
<evidence type="ECO:0000256" key="9">
    <source>
        <dbReference type="ARBA" id="ARBA00023204"/>
    </source>
</evidence>
<proteinExistence type="inferred from homology"/>
<dbReference type="AlphaFoldDB" id="A0A838WQE6"/>
<comment type="cofactor">
    <cofactor evidence="1">
        <name>Mg(2+)</name>
        <dbReference type="ChEBI" id="CHEBI:18420"/>
    </cofactor>
</comment>
<evidence type="ECO:0000256" key="6">
    <source>
        <dbReference type="ARBA" id="ARBA00022763"/>
    </source>
</evidence>
<dbReference type="RefSeq" id="WP_144778841.1">
    <property type="nucleotide sequence ID" value="NZ_JACEOR010000353.1"/>
</dbReference>
<keyword evidence="7 13" id="KW-0378">Hydrolase</keyword>
<evidence type="ECO:0000256" key="1">
    <source>
        <dbReference type="ARBA" id="ARBA00001946"/>
    </source>
</evidence>
<dbReference type="PROSITE" id="PS51462">
    <property type="entry name" value="NUDIX"/>
    <property type="match status" value="1"/>
</dbReference>
<dbReference type="GO" id="GO:0044716">
    <property type="term" value="F:8-oxo-GDP phosphatase activity"/>
    <property type="evidence" value="ECO:0007669"/>
    <property type="project" value="TreeGrafter"/>
</dbReference>
<dbReference type="SUPFAM" id="SSF55811">
    <property type="entry name" value="Nudix"/>
    <property type="match status" value="1"/>
</dbReference>
<reference evidence="13 14" key="1">
    <citation type="submission" date="2020-07" db="EMBL/GenBank/DDBJ databases">
        <authorList>
            <person name="Khare M."/>
        </authorList>
    </citation>
    <scope>NUCLEOTIDE SEQUENCE [LARGE SCALE GENOMIC DNA]</scope>
    <source>
        <strain evidence="13 14">P8776</strain>
    </source>
</reference>
<dbReference type="PANTHER" id="PTHR47707">
    <property type="entry name" value="8-OXO-DGTP DIPHOSPHATASE"/>
    <property type="match status" value="1"/>
</dbReference>
<dbReference type="EC" id="3.6.1.55" evidence="11"/>
<dbReference type="PANTHER" id="PTHR47707:SF1">
    <property type="entry name" value="NUDIX HYDROLASE FAMILY PROTEIN"/>
    <property type="match status" value="1"/>
</dbReference>
<accession>A0A838WQE6</accession>
<keyword evidence="14" id="KW-1185">Reference proteome</keyword>
<keyword evidence="5" id="KW-0479">Metal-binding</keyword>
<sequence>MPKQIDVVGAVFVRRGSVFAARRGPDKAMPDAWEFPGGKIEPGESPRDALVRELKEELLIDARVGAHLTTTAHAYDFGVVNLATYLCELVTGDPVLTEHSEARWVAVEDLPSLDWAPADIPAVELLVERGQRGEF</sequence>
<dbReference type="InterPro" id="IPR000086">
    <property type="entry name" value="NUDIX_hydrolase_dom"/>
</dbReference>
<evidence type="ECO:0000256" key="8">
    <source>
        <dbReference type="ARBA" id="ARBA00022842"/>
    </source>
</evidence>
<keyword evidence="3" id="KW-0515">Mutator protein</keyword>
<keyword evidence="9" id="KW-0234">DNA repair</keyword>
<dbReference type="GO" id="GO:0035539">
    <property type="term" value="F:8-oxo-7,8-dihydrodeoxyguanosine triphosphate pyrophosphatase activity"/>
    <property type="evidence" value="ECO:0007669"/>
    <property type="project" value="UniProtKB-EC"/>
</dbReference>
<keyword evidence="4" id="KW-0235">DNA replication</keyword>
<dbReference type="Proteomes" id="UP000580709">
    <property type="component" value="Unassembled WGS sequence"/>
</dbReference>
<dbReference type="GO" id="GO:0006260">
    <property type="term" value="P:DNA replication"/>
    <property type="evidence" value="ECO:0007669"/>
    <property type="project" value="UniProtKB-KW"/>
</dbReference>
<evidence type="ECO:0000256" key="5">
    <source>
        <dbReference type="ARBA" id="ARBA00022723"/>
    </source>
</evidence>
<feature type="domain" description="Nudix hydrolase" evidence="12">
    <location>
        <begin position="2"/>
        <end position="127"/>
    </location>
</feature>
<dbReference type="InterPro" id="IPR047127">
    <property type="entry name" value="MutT-like"/>
</dbReference>
<comment type="caution">
    <text evidence="13">The sequence shown here is derived from an EMBL/GenBank/DDBJ whole genome shotgun (WGS) entry which is preliminary data.</text>
</comment>
<dbReference type="GO" id="GO:0008413">
    <property type="term" value="F:8-oxo-7,8-dihydroguanosine triphosphate pyrophosphatase activity"/>
    <property type="evidence" value="ECO:0007669"/>
    <property type="project" value="TreeGrafter"/>
</dbReference>
<evidence type="ECO:0000256" key="4">
    <source>
        <dbReference type="ARBA" id="ARBA00022705"/>
    </source>
</evidence>